<feature type="compositionally biased region" description="Polar residues" evidence="1">
    <location>
        <begin position="506"/>
        <end position="515"/>
    </location>
</feature>
<sequence length="523" mass="58295">MIGRLQNLLEVHRMKKTTITLLTLLIVGSMLAACTNKPAANTTEHILRIASGYGMDEEYFREQYTELFELANENIKVEIIPTMDYSNTGRYSNGTSNDPNEPLPKTSLEIMMDLMEGPNPPDVVILGAEQMKTVMGKNLLAPLDAQIKSSKFDTTDIVPVVMDSLKSFSEDGQLYALSPNFDSPALIYNKQMFIDAGVTDLPRDKMTWDEVFALAKRLTHDEGVNHKYGFSFSSQAKGGMFYSMKTYTDAFPLQMYDDLGEKMTVDTPEWESVLTKLNQLQKDKIIPSGEDLKSIKEGNVSSDGGGDNQEGPFSYDDFMSGRVAMAIVNYGLLAQLNNANKSADTIKGYTKIEWDVVTAPSFPDAPGVVANIGLSNLMAINAKSTNFDDAWKYLEFINGEKWAQLKSHSTYQMVSLKKYIQPQDGIEFNIKAFYENIKQAPVADYNKLYRDKQNIWTIDQIGQNVLSEVITDKKTVKEALTEWQTKGDLVLQKIKENPNAPIDPSLYQSSGTNSGAPKANYGG</sequence>
<dbReference type="EMBL" id="CP034235">
    <property type="protein sequence ID" value="QGQ99106.1"/>
    <property type="molecule type" value="Genomic_DNA"/>
</dbReference>
<protein>
    <submittedName>
        <fullName evidence="3">Extracellular solute-binding protein</fullName>
    </submittedName>
</protein>
<dbReference type="SUPFAM" id="SSF53850">
    <property type="entry name" value="Periplasmic binding protein-like II"/>
    <property type="match status" value="1"/>
</dbReference>
<evidence type="ECO:0000256" key="1">
    <source>
        <dbReference type="SAM" id="MobiDB-lite"/>
    </source>
</evidence>
<dbReference type="KEGG" id="ppsc:EHS13_31620"/>
<dbReference type="PANTHER" id="PTHR43649">
    <property type="entry name" value="ARABINOSE-BINDING PROTEIN-RELATED"/>
    <property type="match status" value="1"/>
</dbReference>
<reference evidence="4" key="1">
    <citation type="submission" date="2018-11" db="EMBL/GenBank/DDBJ databases">
        <title>Complete genome sequence of Paenibacillus sp. ML311-T8.</title>
        <authorList>
            <person name="Nam Y.-D."/>
            <person name="Kang J."/>
            <person name="Chung W.-H."/>
            <person name="Park Y.S."/>
        </authorList>
    </citation>
    <scope>NUCLEOTIDE SEQUENCE [LARGE SCALE GENOMIC DNA]</scope>
    <source>
        <strain evidence="4">ML311-T8</strain>
    </source>
</reference>
<dbReference type="Gene3D" id="3.40.190.10">
    <property type="entry name" value="Periplasmic binding protein-like II"/>
    <property type="match status" value="1"/>
</dbReference>
<dbReference type="InterPro" id="IPR006059">
    <property type="entry name" value="SBP"/>
</dbReference>
<dbReference type="AlphaFoldDB" id="A0A6B8RUZ7"/>
<dbReference type="InterPro" id="IPR050490">
    <property type="entry name" value="Bact_solute-bd_prot1"/>
</dbReference>
<keyword evidence="4" id="KW-1185">Reference proteome</keyword>
<gene>
    <name evidence="3" type="ORF">EHS13_31620</name>
</gene>
<feature type="chain" id="PRO_5038480974" evidence="2">
    <location>
        <begin position="33"/>
        <end position="523"/>
    </location>
</feature>
<name>A0A6B8RUZ7_9BACL</name>
<proteinExistence type="predicted"/>
<feature type="region of interest" description="Disordered" evidence="1">
    <location>
        <begin position="498"/>
        <end position="523"/>
    </location>
</feature>
<organism evidence="3 4">
    <name type="scientific">Paenibacillus psychroresistens</name>
    <dbReference type="NCBI Taxonomy" id="1778678"/>
    <lineage>
        <taxon>Bacteria</taxon>
        <taxon>Bacillati</taxon>
        <taxon>Bacillota</taxon>
        <taxon>Bacilli</taxon>
        <taxon>Bacillales</taxon>
        <taxon>Paenibacillaceae</taxon>
        <taxon>Paenibacillus</taxon>
    </lineage>
</organism>
<dbReference type="Proteomes" id="UP000426246">
    <property type="component" value="Chromosome"/>
</dbReference>
<dbReference type="PANTHER" id="PTHR43649:SF12">
    <property type="entry name" value="DIACETYLCHITOBIOSE BINDING PROTEIN DASA"/>
    <property type="match status" value="1"/>
</dbReference>
<evidence type="ECO:0000313" key="4">
    <source>
        <dbReference type="Proteomes" id="UP000426246"/>
    </source>
</evidence>
<dbReference type="PROSITE" id="PS51257">
    <property type="entry name" value="PROKAR_LIPOPROTEIN"/>
    <property type="match status" value="1"/>
</dbReference>
<accession>A0A6B8RUZ7</accession>
<evidence type="ECO:0000256" key="2">
    <source>
        <dbReference type="SAM" id="SignalP"/>
    </source>
</evidence>
<keyword evidence="2" id="KW-0732">Signal</keyword>
<feature type="signal peptide" evidence="2">
    <location>
        <begin position="1"/>
        <end position="32"/>
    </location>
</feature>
<evidence type="ECO:0000313" key="3">
    <source>
        <dbReference type="EMBL" id="QGQ99106.1"/>
    </source>
</evidence>
<dbReference type="Pfam" id="PF01547">
    <property type="entry name" value="SBP_bac_1"/>
    <property type="match status" value="1"/>
</dbReference>